<sequence length="133" mass="14611">MRRLATVSVWRLAAVALVCLVAVANAVNSALYNRTSNEISVEACADVTLSIDADVLKLECADSLFTPFVQQLTTKASVNIFFHRYNDVSFGKLESTYVRSLWFDVDAPSSTRVSVAIKNRGFNQLSAMTILLS</sequence>
<name>A0AAD5LB39_PYTIN</name>
<evidence type="ECO:0000256" key="1">
    <source>
        <dbReference type="SAM" id="SignalP"/>
    </source>
</evidence>
<accession>A0AAD5LB39</accession>
<reference evidence="2" key="1">
    <citation type="submission" date="2021-12" db="EMBL/GenBank/DDBJ databases">
        <title>Prjna785345.</title>
        <authorList>
            <person name="Rujirawat T."/>
            <person name="Krajaejun T."/>
        </authorList>
    </citation>
    <scope>NUCLEOTIDE SEQUENCE</scope>
    <source>
        <strain evidence="2">Pi057C3</strain>
    </source>
</reference>
<evidence type="ECO:0000313" key="2">
    <source>
        <dbReference type="EMBL" id="KAJ0392788.1"/>
    </source>
</evidence>
<feature type="signal peptide" evidence="1">
    <location>
        <begin position="1"/>
        <end position="26"/>
    </location>
</feature>
<gene>
    <name evidence="2" type="ORF">P43SY_010595</name>
</gene>
<dbReference type="Proteomes" id="UP001209570">
    <property type="component" value="Unassembled WGS sequence"/>
</dbReference>
<evidence type="ECO:0000313" key="3">
    <source>
        <dbReference type="Proteomes" id="UP001209570"/>
    </source>
</evidence>
<dbReference type="AlphaFoldDB" id="A0AAD5LB39"/>
<feature type="chain" id="PRO_5042190743" evidence="1">
    <location>
        <begin position="27"/>
        <end position="133"/>
    </location>
</feature>
<keyword evidence="3" id="KW-1185">Reference proteome</keyword>
<comment type="caution">
    <text evidence="2">The sequence shown here is derived from an EMBL/GenBank/DDBJ whole genome shotgun (WGS) entry which is preliminary data.</text>
</comment>
<organism evidence="2 3">
    <name type="scientific">Pythium insidiosum</name>
    <name type="common">Pythiosis disease agent</name>
    <dbReference type="NCBI Taxonomy" id="114742"/>
    <lineage>
        <taxon>Eukaryota</taxon>
        <taxon>Sar</taxon>
        <taxon>Stramenopiles</taxon>
        <taxon>Oomycota</taxon>
        <taxon>Peronosporomycetes</taxon>
        <taxon>Pythiales</taxon>
        <taxon>Pythiaceae</taxon>
        <taxon>Pythium</taxon>
    </lineage>
</organism>
<dbReference type="EMBL" id="JAKCXM010000572">
    <property type="protein sequence ID" value="KAJ0392788.1"/>
    <property type="molecule type" value="Genomic_DNA"/>
</dbReference>
<proteinExistence type="predicted"/>
<protein>
    <submittedName>
        <fullName evidence="2">Uncharacterized protein</fullName>
    </submittedName>
</protein>
<keyword evidence="1" id="KW-0732">Signal</keyword>